<dbReference type="InterPro" id="IPR007439">
    <property type="entry name" value="Chemotax_Pase_CheZ"/>
</dbReference>
<dbReference type="GO" id="GO:0009288">
    <property type="term" value="C:bacterial-type flagellum"/>
    <property type="evidence" value="ECO:0007669"/>
    <property type="project" value="InterPro"/>
</dbReference>
<feature type="region of interest" description="Disordered" evidence="1">
    <location>
        <begin position="215"/>
        <end position="243"/>
    </location>
</feature>
<name>A0A1N7IJE1_9PROT</name>
<dbReference type="GO" id="GO:0050920">
    <property type="term" value="P:regulation of chemotaxis"/>
    <property type="evidence" value="ECO:0007669"/>
    <property type="project" value="InterPro"/>
</dbReference>
<dbReference type="SUPFAM" id="SSF75708">
    <property type="entry name" value="Chemotaxis phosphatase CheZ"/>
    <property type="match status" value="1"/>
</dbReference>
<organism evidence="2 3">
    <name type="scientific">Insolitispirillum peregrinum</name>
    <dbReference type="NCBI Taxonomy" id="80876"/>
    <lineage>
        <taxon>Bacteria</taxon>
        <taxon>Pseudomonadati</taxon>
        <taxon>Pseudomonadota</taxon>
        <taxon>Alphaproteobacteria</taxon>
        <taxon>Rhodospirillales</taxon>
        <taxon>Novispirillaceae</taxon>
        <taxon>Insolitispirillum</taxon>
    </lineage>
</organism>
<evidence type="ECO:0000313" key="2">
    <source>
        <dbReference type="EMBL" id="SIS37187.1"/>
    </source>
</evidence>
<dbReference type="Gene3D" id="1.10.287.500">
    <property type="entry name" value="Helix hairpin bin"/>
    <property type="match status" value="2"/>
</dbReference>
<feature type="region of interest" description="Disordered" evidence="1">
    <location>
        <begin position="1"/>
        <end position="20"/>
    </location>
</feature>
<dbReference type="Pfam" id="PF04344">
    <property type="entry name" value="CheZ"/>
    <property type="match status" value="1"/>
</dbReference>
<accession>A0A1N7IJE1</accession>
<keyword evidence="3" id="KW-1185">Reference proteome</keyword>
<evidence type="ECO:0000256" key="1">
    <source>
        <dbReference type="SAM" id="MobiDB-lite"/>
    </source>
</evidence>
<gene>
    <name evidence="2" type="ORF">SAMN05421779_101206</name>
</gene>
<dbReference type="AlphaFoldDB" id="A0A1N7IJE1"/>
<reference evidence="2 3" key="1">
    <citation type="submission" date="2017-01" db="EMBL/GenBank/DDBJ databases">
        <authorList>
            <person name="Mah S.A."/>
            <person name="Swanson W.J."/>
            <person name="Moy G.W."/>
            <person name="Vacquier V.D."/>
        </authorList>
    </citation>
    <scope>NUCLEOTIDE SEQUENCE [LARGE SCALE GENOMIC DNA]</scope>
    <source>
        <strain evidence="2 3">DSM 11589</strain>
    </source>
</reference>
<evidence type="ECO:0000313" key="3">
    <source>
        <dbReference type="Proteomes" id="UP000185678"/>
    </source>
</evidence>
<sequence>MASQMTRAEDGRRPLHTNPLLDGFDERLTALVSRQETVEMSVEAVADVVQALIGSLEGDLQADDLHLYNEVEGLADFIRSARAEIVAINPTDIREEFLPTAADELDAIVQATEQATGAIMDVTEMIEDVIQRATPEDAETLQNAVTAIYEACSFQDITGQRITKVVRMLKSIEVRVDALVAAFAPKGGLRAAALITNESTSQEALNLQQAGNFGRTQSQAVGDRPDDSSLLNGPQANGDAMGQDDIDALLKSFD</sequence>
<proteinExistence type="predicted"/>
<dbReference type="RefSeq" id="WP_245821198.1">
    <property type="nucleotide sequence ID" value="NZ_FTOA01000001.1"/>
</dbReference>
<dbReference type="GO" id="GO:0003824">
    <property type="term" value="F:catalytic activity"/>
    <property type="evidence" value="ECO:0007669"/>
    <property type="project" value="InterPro"/>
</dbReference>
<dbReference type="EMBL" id="FTOA01000001">
    <property type="protein sequence ID" value="SIS37187.1"/>
    <property type="molecule type" value="Genomic_DNA"/>
</dbReference>
<protein>
    <submittedName>
        <fullName evidence="2">Chemotaxis protein CheZ</fullName>
    </submittedName>
</protein>
<dbReference type="Proteomes" id="UP000185678">
    <property type="component" value="Unassembled WGS sequence"/>
</dbReference>
<dbReference type="STRING" id="80876.SAMN05421779_101206"/>